<keyword evidence="3 4" id="KW-0732">Signal</keyword>
<feature type="domain" description="Solute-binding protein family 5" evidence="5">
    <location>
        <begin position="106"/>
        <end position="523"/>
    </location>
</feature>
<name>A0A068SQD9_NEOGA</name>
<feature type="signal peptide" evidence="4">
    <location>
        <begin position="1"/>
        <end position="22"/>
    </location>
</feature>
<dbReference type="Pfam" id="PF00496">
    <property type="entry name" value="SBP_bac_5"/>
    <property type="match status" value="1"/>
</dbReference>
<evidence type="ECO:0000313" key="7">
    <source>
        <dbReference type="Proteomes" id="UP000028181"/>
    </source>
</evidence>
<dbReference type="GO" id="GO:0043190">
    <property type="term" value="C:ATP-binding cassette (ABC) transporter complex"/>
    <property type="evidence" value="ECO:0007669"/>
    <property type="project" value="InterPro"/>
</dbReference>
<proteinExistence type="inferred from homology"/>
<dbReference type="Gene3D" id="3.10.105.10">
    <property type="entry name" value="Dipeptide-binding Protein, Domain 3"/>
    <property type="match status" value="1"/>
</dbReference>
<dbReference type="InterPro" id="IPR039424">
    <property type="entry name" value="SBP_5"/>
</dbReference>
<reference evidence="7" key="1">
    <citation type="journal article" date="2014" name="BMC Genomics">
        <title>Genome sequencing of two Neorhizobium galegae strains reveals a noeT gene responsible for the unusual acetylation of the nodulation factors.</title>
        <authorList>
            <person name="Osterman J."/>
            <person name="Marsh J."/>
            <person name="Laine P.K."/>
            <person name="Zeng Z."/>
            <person name="Alatalo E."/>
            <person name="Sullivan J.T."/>
            <person name="Young J.P."/>
            <person name="Thomas-Oates J."/>
            <person name="Paulin L."/>
            <person name="Lindstrom K."/>
        </authorList>
    </citation>
    <scope>NUCLEOTIDE SEQUENCE [LARGE SCALE GENOMIC DNA]</scope>
    <source>
        <strain evidence="7">HAMBI 540</strain>
    </source>
</reference>
<evidence type="ECO:0000256" key="1">
    <source>
        <dbReference type="ARBA" id="ARBA00004418"/>
    </source>
</evidence>
<dbReference type="EMBL" id="HG938353">
    <property type="protein sequence ID" value="CDN47971.1"/>
    <property type="molecule type" value="Genomic_DNA"/>
</dbReference>
<feature type="chain" id="PRO_5001653318" evidence="4">
    <location>
        <begin position="23"/>
        <end position="611"/>
    </location>
</feature>
<dbReference type="KEGG" id="ngg:RG540_CH18000"/>
<sequence>MGAMRRFLPLIAAFLIGAPALAEPVHGIAMHGSPALGPDYKHFPYVNPAVKKGGKITYGVVGTFDSLNPFILKGMRTTARGVWDPELGNLLYEPLMTRSSDESFTLYGLLAESAEWDDDRTFIQFNLNPKAKWSDGTPVTPEDVVFTFELLKQKGRPPFNSRLDAVAKLEKVGERSIRFTFNDKANRETPLIIASSTPILPKHAIDAETFDRSGIRQVIGSGPYKIKSIQPGERITWERDPNYWGKDVPAKIGFDNYNEISVLYFLQTSTMFEAFKKGDIDMYPEGDAINGNPDASHWGQAYDFPAANRGDIVKEVFEPRLPSGMFGLLFNTRRPLFSDERVREGLSYVMDFEWMNRNILGGAFKRTQSFWQNSTLGAFGNAADEKERALLGDAIGRLSPELLAGTYRMPVNNGSGADRAILKRAVDLLSEDGYSIKAGRMVDKAGRQLSFEIMTQNAAQERIALAYQRSLALIGVAMSIRSVDDAQYQSRVNTFDYDMVIRSFPSTLSPGTEQINRWGSASRDAQGSFNYAGVADPDIDRMMDAFLKARSLDDFQRAVRAYDRLLVAGHYIIPLYHVGSQWVARWKYIDRPQVTPIFGYQRSTWWDRRAQ</sequence>
<dbReference type="InterPro" id="IPR030678">
    <property type="entry name" value="Peptide/Ni-bd"/>
</dbReference>
<dbReference type="PATRIC" id="fig|1028800.3.peg.1816"/>
<evidence type="ECO:0000256" key="3">
    <source>
        <dbReference type="ARBA" id="ARBA00022729"/>
    </source>
</evidence>
<dbReference type="eggNOG" id="COG4166">
    <property type="taxonomic scope" value="Bacteria"/>
</dbReference>
<comment type="similarity">
    <text evidence="2">Belongs to the bacterial solute-binding protein 5 family.</text>
</comment>
<dbReference type="PANTHER" id="PTHR30290">
    <property type="entry name" value="PERIPLASMIC BINDING COMPONENT OF ABC TRANSPORTER"/>
    <property type="match status" value="1"/>
</dbReference>
<dbReference type="PIRSF" id="PIRSF002741">
    <property type="entry name" value="MppA"/>
    <property type="match status" value="1"/>
</dbReference>
<evidence type="ECO:0000259" key="5">
    <source>
        <dbReference type="Pfam" id="PF00496"/>
    </source>
</evidence>
<dbReference type="PANTHER" id="PTHR30290:SF64">
    <property type="entry name" value="ABC TRANSPORTER PERIPLASMIC BINDING PROTEIN"/>
    <property type="match status" value="1"/>
</dbReference>
<dbReference type="Proteomes" id="UP000028181">
    <property type="component" value="Chromosome I"/>
</dbReference>
<dbReference type="InterPro" id="IPR000914">
    <property type="entry name" value="SBP_5_dom"/>
</dbReference>
<keyword evidence="7" id="KW-1185">Reference proteome</keyword>
<evidence type="ECO:0000313" key="6">
    <source>
        <dbReference type="EMBL" id="CDN47971.1"/>
    </source>
</evidence>
<dbReference type="GO" id="GO:0015833">
    <property type="term" value="P:peptide transport"/>
    <property type="evidence" value="ECO:0007669"/>
    <property type="project" value="TreeGrafter"/>
</dbReference>
<dbReference type="GO" id="GO:0030288">
    <property type="term" value="C:outer membrane-bounded periplasmic space"/>
    <property type="evidence" value="ECO:0007669"/>
    <property type="project" value="TreeGrafter"/>
</dbReference>
<dbReference type="GO" id="GO:0042884">
    <property type="term" value="P:microcin transport"/>
    <property type="evidence" value="ECO:0007669"/>
    <property type="project" value="TreeGrafter"/>
</dbReference>
<organism evidence="6 7">
    <name type="scientific">Neorhizobium galegae bv. orientalis str. HAMBI 540</name>
    <dbReference type="NCBI Taxonomy" id="1028800"/>
    <lineage>
        <taxon>Bacteria</taxon>
        <taxon>Pseudomonadati</taxon>
        <taxon>Pseudomonadota</taxon>
        <taxon>Alphaproteobacteria</taxon>
        <taxon>Hyphomicrobiales</taxon>
        <taxon>Rhizobiaceae</taxon>
        <taxon>Rhizobium/Agrobacterium group</taxon>
        <taxon>Neorhizobium</taxon>
    </lineage>
</organism>
<dbReference type="Gene3D" id="3.40.190.10">
    <property type="entry name" value="Periplasmic binding protein-like II"/>
    <property type="match status" value="1"/>
</dbReference>
<accession>A0A068SQD9</accession>
<gene>
    <name evidence="6" type="ORF">RG540_CH18000</name>
</gene>
<dbReference type="GO" id="GO:1904680">
    <property type="term" value="F:peptide transmembrane transporter activity"/>
    <property type="evidence" value="ECO:0007669"/>
    <property type="project" value="TreeGrafter"/>
</dbReference>
<protein>
    <submittedName>
        <fullName evidence="6">Extracellular solute-binding protein family 5</fullName>
    </submittedName>
</protein>
<comment type="subcellular location">
    <subcellularLocation>
        <location evidence="1">Periplasm</location>
    </subcellularLocation>
</comment>
<evidence type="ECO:0000256" key="4">
    <source>
        <dbReference type="SAM" id="SignalP"/>
    </source>
</evidence>
<dbReference type="SUPFAM" id="SSF53850">
    <property type="entry name" value="Periplasmic binding protein-like II"/>
    <property type="match status" value="1"/>
</dbReference>
<evidence type="ECO:0000256" key="2">
    <source>
        <dbReference type="ARBA" id="ARBA00005695"/>
    </source>
</evidence>
<dbReference type="CDD" id="cd08497">
    <property type="entry name" value="MbnE-like"/>
    <property type="match status" value="1"/>
</dbReference>
<dbReference type="AlphaFoldDB" id="A0A068SQD9"/>
<dbReference type="HOGENOM" id="CLU_023171_0_0_5"/>